<accession>A0A2M7H0B6</accession>
<protein>
    <submittedName>
        <fullName evidence="1">Uncharacterized protein</fullName>
    </submittedName>
</protein>
<dbReference type="Proteomes" id="UP000230025">
    <property type="component" value="Unassembled WGS sequence"/>
</dbReference>
<dbReference type="EMBL" id="PFFY01000031">
    <property type="protein sequence ID" value="PIW34179.1"/>
    <property type="molecule type" value="Genomic_DNA"/>
</dbReference>
<organism evidence="1 2">
    <name type="scientific">bacterium (Candidatus Ratteibacteria) CG15_BIG_FIL_POST_REV_8_21_14_020_41_12</name>
    <dbReference type="NCBI Taxonomy" id="2014291"/>
    <lineage>
        <taxon>Bacteria</taxon>
        <taxon>Candidatus Ratteibacteria</taxon>
    </lineage>
</organism>
<evidence type="ECO:0000313" key="1">
    <source>
        <dbReference type="EMBL" id="PIW34179.1"/>
    </source>
</evidence>
<evidence type="ECO:0000313" key="2">
    <source>
        <dbReference type="Proteomes" id="UP000230025"/>
    </source>
</evidence>
<name>A0A2M7H0B6_9BACT</name>
<feature type="non-terminal residue" evidence="1">
    <location>
        <position position="89"/>
    </location>
</feature>
<comment type="caution">
    <text evidence="1">The sequence shown here is derived from an EMBL/GenBank/DDBJ whole genome shotgun (WGS) entry which is preliminary data.</text>
</comment>
<sequence>MHNELVFTKLIDKQYDNRFAVTGAKNGGTLLIREPNQFTIRTGAIMDTQDVVETTQTLTHGIQKGVDINFSSVELTLSLDDFAERILQP</sequence>
<dbReference type="AlphaFoldDB" id="A0A2M7H0B6"/>
<reference evidence="2" key="1">
    <citation type="submission" date="2017-09" db="EMBL/GenBank/DDBJ databases">
        <title>Depth-based differentiation of microbial function through sediment-hosted aquifers and enrichment of novel symbionts in the deep terrestrial subsurface.</title>
        <authorList>
            <person name="Probst A.J."/>
            <person name="Ladd B."/>
            <person name="Jarett J.K."/>
            <person name="Geller-Mcgrath D.E."/>
            <person name="Sieber C.M.K."/>
            <person name="Emerson J.B."/>
            <person name="Anantharaman K."/>
            <person name="Thomas B.C."/>
            <person name="Malmstrom R."/>
            <person name="Stieglmeier M."/>
            <person name="Klingl A."/>
            <person name="Woyke T."/>
            <person name="Ryan C.M."/>
            <person name="Banfield J.F."/>
        </authorList>
    </citation>
    <scope>NUCLEOTIDE SEQUENCE [LARGE SCALE GENOMIC DNA]</scope>
</reference>
<proteinExistence type="predicted"/>
<gene>
    <name evidence="1" type="ORF">COW28_00635</name>
</gene>